<organism evidence="11 12">
    <name type="scientific">Sphingomonas trueperi</name>
    <dbReference type="NCBI Taxonomy" id="53317"/>
    <lineage>
        <taxon>Bacteria</taxon>
        <taxon>Pseudomonadati</taxon>
        <taxon>Pseudomonadota</taxon>
        <taxon>Alphaproteobacteria</taxon>
        <taxon>Sphingomonadales</taxon>
        <taxon>Sphingomonadaceae</taxon>
        <taxon>Sphingomonas</taxon>
    </lineage>
</organism>
<sequence length="415" mass="44163">MAALTLPETDWRGRAGLDALTEVLGADEGLCRFVGGAVRDALLGLPVADLDLATALAPEEVLARLRAAGIRAVPTGLDHGTITAVLESGPVEVTTLRRDISTDGRHATVAFTDDWREDAARRDFTINALYADPNGGALYDYFGGLADLEARRVRFIGDPLRRIAEDHLRILRFFRFLARFGDTPDPEGLDACTARARDLMALSRERIRDELLKLLVARDAVGVTALMLERGILEPVVPEITSAATLAALAEREALLGAVPDPIRRLAALLPRDPAAGDLIGARLKLSNAQRKRLVLALTDGGTDDARALAYRIGREAAEDRLLLAAPDDAEAAQGWAALTGWEIPRLPIAGGALVARGLAKGPDVARALRTIEDQWIAEAFPDASRVDAIADAVVAQALNASISAKAASPGTGRE</sequence>
<dbReference type="InterPro" id="IPR043519">
    <property type="entry name" value="NT_sf"/>
</dbReference>
<dbReference type="EC" id="2.7.7.19" evidence="11"/>
<dbReference type="GO" id="GO:1990817">
    <property type="term" value="F:poly(A) RNA polymerase activity"/>
    <property type="evidence" value="ECO:0007669"/>
    <property type="project" value="UniProtKB-EC"/>
</dbReference>
<dbReference type="Proteomes" id="UP000531251">
    <property type="component" value="Unassembled WGS sequence"/>
</dbReference>
<dbReference type="SUPFAM" id="SSF81891">
    <property type="entry name" value="Poly A polymerase C-terminal region-like"/>
    <property type="match status" value="1"/>
</dbReference>
<evidence type="ECO:0000313" key="12">
    <source>
        <dbReference type="Proteomes" id="UP000531251"/>
    </source>
</evidence>
<dbReference type="GO" id="GO:0008033">
    <property type="term" value="P:tRNA processing"/>
    <property type="evidence" value="ECO:0007669"/>
    <property type="project" value="UniProtKB-KW"/>
</dbReference>
<dbReference type="InterPro" id="IPR050264">
    <property type="entry name" value="Bact_CCA-adding_enz_type3_sf"/>
</dbReference>
<dbReference type="InterPro" id="IPR032828">
    <property type="entry name" value="PolyA_RNA-bd"/>
</dbReference>
<accession>A0A7X6BCU2</accession>
<evidence type="ECO:0000313" key="11">
    <source>
        <dbReference type="EMBL" id="NJB97590.1"/>
    </source>
</evidence>
<gene>
    <name evidence="11" type="ORF">GGR89_001902</name>
</gene>
<evidence type="ECO:0000256" key="7">
    <source>
        <dbReference type="ARBA" id="ARBA00022842"/>
    </source>
</evidence>
<evidence type="ECO:0000256" key="2">
    <source>
        <dbReference type="ARBA" id="ARBA00022679"/>
    </source>
</evidence>
<evidence type="ECO:0000256" key="8">
    <source>
        <dbReference type="RuleBase" id="RU003953"/>
    </source>
</evidence>
<keyword evidence="4 11" id="KW-0548">Nucleotidyltransferase</keyword>
<dbReference type="SUPFAM" id="SSF81301">
    <property type="entry name" value="Nucleotidyltransferase"/>
    <property type="match status" value="1"/>
</dbReference>
<dbReference type="Gene3D" id="1.10.3090.10">
    <property type="entry name" value="cca-adding enzyme, domain 2"/>
    <property type="match status" value="1"/>
</dbReference>
<keyword evidence="8" id="KW-0694">RNA-binding</keyword>
<dbReference type="PANTHER" id="PTHR46173:SF1">
    <property type="entry name" value="CCA TRNA NUCLEOTIDYLTRANSFERASE 1, MITOCHONDRIAL"/>
    <property type="match status" value="1"/>
</dbReference>
<keyword evidence="12" id="KW-1185">Reference proteome</keyword>
<evidence type="ECO:0000256" key="3">
    <source>
        <dbReference type="ARBA" id="ARBA00022694"/>
    </source>
</evidence>
<dbReference type="InterPro" id="IPR002646">
    <property type="entry name" value="PolA_pol_head_dom"/>
</dbReference>
<evidence type="ECO:0000256" key="4">
    <source>
        <dbReference type="ARBA" id="ARBA00022695"/>
    </source>
</evidence>
<feature type="domain" description="tRNA nucleotidyltransferase/poly(A) polymerase RNA and SrmB- binding" evidence="10">
    <location>
        <begin position="185"/>
        <end position="242"/>
    </location>
</feature>
<evidence type="ECO:0000259" key="10">
    <source>
        <dbReference type="Pfam" id="PF12627"/>
    </source>
</evidence>
<comment type="caution">
    <text evidence="11">The sequence shown here is derived from an EMBL/GenBank/DDBJ whole genome shotgun (WGS) entry which is preliminary data.</text>
</comment>
<comment type="similarity">
    <text evidence="8">Belongs to the tRNA nucleotidyltransferase/poly(A) polymerase family.</text>
</comment>
<dbReference type="Gene3D" id="3.30.460.10">
    <property type="entry name" value="Beta Polymerase, domain 2"/>
    <property type="match status" value="1"/>
</dbReference>
<keyword evidence="6" id="KW-0547">Nucleotide-binding</keyword>
<evidence type="ECO:0000256" key="5">
    <source>
        <dbReference type="ARBA" id="ARBA00022723"/>
    </source>
</evidence>
<dbReference type="GO" id="GO:0046872">
    <property type="term" value="F:metal ion binding"/>
    <property type="evidence" value="ECO:0007669"/>
    <property type="project" value="UniProtKB-KW"/>
</dbReference>
<keyword evidence="2 8" id="KW-0808">Transferase</keyword>
<keyword evidence="7" id="KW-0460">Magnesium</keyword>
<comment type="cofactor">
    <cofactor evidence="1">
        <name>Mg(2+)</name>
        <dbReference type="ChEBI" id="CHEBI:18420"/>
    </cofactor>
</comment>
<proteinExistence type="inferred from homology"/>
<dbReference type="GO" id="GO:0000166">
    <property type="term" value="F:nucleotide binding"/>
    <property type="evidence" value="ECO:0007669"/>
    <property type="project" value="UniProtKB-KW"/>
</dbReference>
<protein>
    <submittedName>
        <fullName evidence="11">Poly(A) polymerase</fullName>
        <ecNumber evidence="11">2.7.7.19</ecNumber>
    </submittedName>
</protein>
<name>A0A7X6BCU2_9SPHN</name>
<dbReference type="AlphaFoldDB" id="A0A7X6BCU2"/>
<dbReference type="RefSeq" id="WP_125974222.1">
    <property type="nucleotide sequence ID" value="NZ_BAAADY010000010.1"/>
</dbReference>
<feature type="domain" description="Poly A polymerase head" evidence="9">
    <location>
        <begin position="31"/>
        <end position="154"/>
    </location>
</feature>
<dbReference type="EMBL" id="JAATJB010000004">
    <property type="protein sequence ID" value="NJB97590.1"/>
    <property type="molecule type" value="Genomic_DNA"/>
</dbReference>
<dbReference type="CDD" id="cd05398">
    <property type="entry name" value="NT_ClassII-CCAase"/>
    <property type="match status" value="1"/>
</dbReference>
<evidence type="ECO:0000256" key="1">
    <source>
        <dbReference type="ARBA" id="ARBA00001946"/>
    </source>
</evidence>
<evidence type="ECO:0000256" key="6">
    <source>
        <dbReference type="ARBA" id="ARBA00022741"/>
    </source>
</evidence>
<evidence type="ECO:0000259" key="9">
    <source>
        <dbReference type="Pfam" id="PF01743"/>
    </source>
</evidence>
<dbReference type="Pfam" id="PF01743">
    <property type="entry name" value="PolyA_pol"/>
    <property type="match status" value="1"/>
</dbReference>
<keyword evidence="5" id="KW-0479">Metal-binding</keyword>
<keyword evidence="3" id="KW-0819">tRNA processing</keyword>
<dbReference type="GO" id="GO:0000049">
    <property type="term" value="F:tRNA binding"/>
    <property type="evidence" value="ECO:0007669"/>
    <property type="project" value="TreeGrafter"/>
</dbReference>
<dbReference type="PANTHER" id="PTHR46173">
    <property type="entry name" value="CCA TRNA NUCLEOTIDYLTRANSFERASE 1, MITOCHONDRIAL"/>
    <property type="match status" value="1"/>
</dbReference>
<dbReference type="Pfam" id="PF12627">
    <property type="entry name" value="PolyA_pol_RNAbd"/>
    <property type="match status" value="1"/>
</dbReference>
<reference evidence="11 12" key="1">
    <citation type="submission" date="2020-03" db="EMBL/GenBank/DDBJ databases">
        <title>Genomic Encyclopedia of Type Strains, Phase IV (KMG-IV): sequencing the most valuable type-strain genomes for metagenomic binning, comparative biology and taxonomic classification.</title>
        <authorList>
            <person name="Goeker M."/>
        </authorList>
    </citation>
    <scope>NUCLEOTIDE SEQUENCE [LARGE SCALE GENOMIC DNA]</scope>
    <source>
        <strain evidence="11 12">DSM 7225</strain>
    </source>
</reference>